<accession>A0A699H361</accession>
<proteinExistence type="predicted"/>
<sequence>MLTKAAVAESEDSGTPTESQPTPSPTQPTARDQPPLTESSLEHDSYQDPKVNLEGISGSGKDQVNLPHDCPLSGGRTSDRAEGSLNLEALSALCTNLSNRKAVNKGRQNTVDAARPDVSTARPYDDTASPDVSTARQELSTAGLTTNLTTITIFDDEEITLIDTLIKLKDDKAKGVAFKDSDNTDRPTRSILTLKPLLKIDPKDKGKGVLKEPESTKKMTKSCCPDDIQCAGYDTRPPMLDRTDFASWQQRTEREPHLGPEQPRVYSDLSPEEKDQYNADIRATNILLQGLPKEIYTLINHYTDAKDIWDNVKMLLEDSKLIKEDQES</sequence>
<gene>
    <name evidence="2" type="ORF">Tci_297264</name>
</gene>
<evidence type="ECO:0000256" key="1">
    <source>
        <dbReference type="SAM" id="MobiDB-lite"/>
    </source>
</evidence>
<evidence type="ECO:0008006" key="3">
    <source>
        <dbReference type="Google" id="ProtNLM"/>
    </source>
</evidence>
<evidence type="ECO:0000313" key="2">
    <source>
        <dbReference type="EMBL" id="GEX25289.1"/>
    </source>
</evidence>
<dbReference type="AlphaFoldDB" id="A0A699H361"/>
<feature type="region of interest" description="Disordered" evidence="1">
    <location>
        <begin position="1"/>
        <end position="78"/>
    </location>
</feature>
<dbReference type="EMBL" id="BKCJ010097707">
    <property type="protein sequence ID" value="GEX25289.1"/>
    <property type="molecule type" value="Genomic_DNA"/>
</dbReference>
<comment type="caution">
    <text evidence="2">The sequence shown here is derived from an EMBL/GenBank/DDBJ whole genome shotgun (WGS) entry which is preliminary data.</text>
</comment>
<feature type="region of interest" description="Disordered" evidence="1">
    <location>
        <begin position="249"/>
        <end position="268"/>
    </location>
</feature>
<protein>
    <recommendedName>
        <fullName evidence="3">Integrase, catalytic region, zinc finger, CCHC-type, peptidase aspartic, catalytic</fullName>
    </recommendedName>
</protein>
<name>A0A699H361_TANCI</name>
<organism evidence="2">
    <name type="scientific">Tanacetum cinerariifolium</name>
    <name type="common">Dalmatian daisy</name>
    <name type="synonym">Chrysanthemum cinerariifolium</name>
    <dbReference type="NCBI Taxonomy" id="118510"/>
    <lineage>
        <taxon>Eukaryota</taxon>
        <taxon>Viridiplantae</taxon>
        <taxon>Streptophyta</taxon>
        <taxon>Embryophyta</taxon>
        <taxon>Tracheophyta</taxon>
        <taxon>Spermatophyta</taxon>
        <taxon>Magnoliopsida</taxon>
        <taxon>eudicotyledons</taxon>
        <taxon>Gunneridae</taxon>
        <taxon>Pentapetalae</taxon>
        <taxon>asterids</taxon>
        <taxon>campanulids</taxon>
        <taxon>Asterales</taxon>
        <taxon>Asteraceae</taxon>
        <taxon>Asteroideae</taxon>
        <taxon>Anthemideae</taxon>
        <taxon>Anthemidinae</taxon>
        <taxon>Tanacetum</taxon>
    </lineage>
</organism>
<reference evidence="2" key="1">
    <citation type="journal article" date="2019" name="Sci. Rep.">
        <title>Draft genome of Tanacetum cinerariifolium, the natural source of mosquito coil.</title>
        <authorList>
            <person name="Yamashiro T."/>
            <person name="Shiraishi A."/>
            <person name="Satake H."/>
            <person name="Nakayama K."/>
        </authorList>
    </citation>
    <scope>NUCLEOTIDE SEQUENCE</scope>
</reference>